<comment type="cofactor">
    <cofactor evidence="1">
        <name>Ca(2+)</name>
        <dbReference type="ChEBI" id="CHEBI:29108"/>
    </cofactor>
    <text evidence="1">Binds 2 calcium ions per subunit.</text>
</comment>
<dbReference type="OrthoDB" id="3016341at2759"/>
<accession>A0A9P7VNF1</accession>
<comment type="caution">
    <text evidence="3">The sequence shown here is derived from an EMBL/GenBank/DDBJ whole genome shotgun (WGS) entry which is preliminary data.</text>
</comment>
<gene>
    <name evidence="3" type="ORF">BT62DRAFT_902225</name>
</gene>
<dbReference type="InterPro" id="IPR001621">
    <property type="entry name" value="Ligninase"/>
</dbReference>
<dbReference type="GO" id="GO:0020037">
    <property type="term" value="F:heme binding"/>
    <property type="evidence" value="ECO:0007669"/>
    <property type="project" value="InterPro"/>
</dbReference>
<evidence type="ECO:0000256" key="1">
    <source>
        <dbReference type="PIRSR" id="PIRSR601621-2"/>
    </source>
</evidence>
<dbReference type="SUPFAM" id="SSF48113">
    <property type="entry name" value="Heme-dependent peroxidases"/>
    <property type="match status" value="1"/>
</dbReference>
<dbReference type="GeneID" id="66105784"/>
<feature type="disulfide bond" evidence="2">
    <location>
        <begin position="1"/>
        <end position="14"/>
    </location>
</feature>
<feature type="non-terminal residue" evidence="3">
    <location>
        <position position="1"/>
    </location>
</feature>
<dbReference type="Proteomes" id="UP000812287">
    <property type="component" value="Unassembled WGS sequence"/>
</dbReference>
<dbReference type="RefSeq" id="XP_043037270.1">
    <property type="nucleotide sequence ID" value="XM_043183487.1"/>
</dbReference>
<feature type="binding site" evidence="1">
    <location>
        <position position="61"/>
    </location>
    <ligand>
        <name>Ca(2+)</name>
        <dbReference type="ChEBI" id="CHEBI:29108"/>
        <label>1</label>
    </ligand>
</feature>
<dbReference type="InterPro" id="IPR010255">
    <property type="entry name" value="Haem_peroxidase_sf"/>
</dbReference>
<dbReference type="Gene3D" id="1.10.520.10">
    <property type="match status" value="1"/>
</dbReference>
<dbReference type="PRINTS" id="PR00462">
    <property type="entry name" value="LIGNINASE"/>
</dbReference>
<sequence>CADGIHTATNKACCALFSIIDDIQVNLFDGGECREDIRILLSLQLAFTDYGWHCGGDANGSIIIFSDIRMNFHANISINKIVKEQKPFIACHNITPEDLYNI</sequence>
<keyword evidence="2" id="KW-1015">Disulfide bond</keyword>
<protein>
    <submittedName>
        <fullName evidence="3">Uncharacterized protein</fullName>
    </submittedName>
</protein>
<evidence type="ECO:0000313" key="3">
    <source>
        <dbReference type="EMBL" id="KAG7443770.1"/>
    </source>
</evidence>
<dbReference type="AlphaFoldDB" id="A0A9P7VNF1"/>
<organism evidence="3 4">
    <name type="scientific">Guyanagaster necrorhizus</name>
    <dbReference type="NCBI Taxonomy" id="856835"/>
    <lineage>
        <taxon>Eukaryota</taxon>
        <taxon>Fungi</taxon>
        <taxon>Dikarya</taxon>
        <taxon>Basidiomycota</taxon>
        <taxon>Agaricomycotina</taxon>
        <taxon>Agaricomycetes</taxon>
        <taxon>Agaricomycetidae</taxon>
        <taxon>Agaricales</taxon>
        <taxon>Marasmiineae</taxon>
        <taxon>Physalacriaceae</taxon>
        <taxon>Guyanagaster</taxon>
    </lineage>
</organism>
<proteinExistence type="predicted"/>
<dbReference type="GO" id="GO:0046872">
    <property type="term" value="F:metal ion binding"/>
    <property type="evidence" value="ECO:0007669"/>
    <property type="project" value="UniProtKB-KW"/>
</dbReference>
<dbReference type="GO" id="GO:0006979">
    <property type="term" value="P:response to oxidative stress"/>
    <property type="evidence" value="ECO:0007669"/>
    <property type="project" value="InterPro"/>
</dbReference>
<keyword evidence="1" id="KW-0106">Calcium</keyword>
<keyword evidence="1" id="KW-0479">Metal-binding</keyword>
<dbReference type="EMBL" id="MU250543">
    <property type="protein sequence ID" value="KAG7443770.1"/>
    <property type="molecule type" value="Genomic_DNA"/>
</dbReference>
<name>A0A9P7VNF1_9AGAR</name>
<reference evidence="3" key="1">
    <citation type="submission" date="2020-11" db="EMBL/GenBank/DDBJ databases">
        <title>Adaptations for nitrogen fixation in a non-lichenized fungal sporocarp promotes dispersal by wood-feeding termites.</title>
        <authorList>
            <consortium name="DOE Joint Genome Institute"/>
            <person name="Koch R.A."/>
            <person name="Yoon G."/>
            <person name="Arayal U."/>
            <person name="Lail K."/>
            <person name="Amirebrahimi M."/>
            <person name="Labutti K."/>
            <person name="Lipzen A."/>
            <person name="Riley R."/>
            <person name="Barry K."/>
            <person name="Henrissat B."/>
            <person name="Grigoriev I.V."/>
            <person name="Herr J.R."/>
            <person name="Aime M.C."/>
        </authorList>
    </citation>
    <scope>NUCLEOTIDE SEQUENCE</scope>
    <source>
        <strain evidence="3">MCA 3950</strain>
    </source>
</reference>
<dbReference type="GO" id="GO:0004601">
    <property type="term" value="F:peroxidase activity"/>
    <property type="evidence" value="ECO:0007669"/>
    <property type="project" value="InterPro"/>
</dbReference>
<evidence type="ECO:0000256" key="2">
    <source>
        <dbReference type="PIRSR" id="PIRSR601621-4"/>
    </source>
</evidence>
<keyword evidence="4" id="KW-1185">Reference proteome</keyword>
<evidence type="ECO:0000313" key="4">
    <source>
        <dbReference type="Proteomes" id="UP000812287"/>
    </source>
</evidence>